<gene>
    <name evidence="16" type="ORF">H4Q32_001722</name>
</gene>
<evidence type="ECO:0000256" key="6">
    <source>
        <dbReference type="ARBA" id="ARBA00022679"/>
    </source>
</evidence>
<comment type="catalytic activity">
    <reaction evidence="12">
        <text>L-threonyl-[protein] + ATP = O-phospho-L-threonyl-[protein] + ADP + H(+)</text>
        <dbReference type="Rhea" id="RHEA:46608"/>
        <dbReference type="Rhea" id="RHEA-COMP:11060"/>
        <dbReference type="Rhea" id="RHEA-COMP:11605"/>
        <dbReference type="ChEBI" id="CHEBI:15378"/>
        <dbReference type="ChEBI" id="CHEBI:30013"/>
        <dbReference type="ChEBI" id="CHEBI:30616"/>
        <dbReference type="ChEBI" id="CHEBI:61977"/>
        <dbReference type="ChEBI" id="CHEBI:456216"/>
        <dbReference type="EC" id="2.7.12.1"/>
    </reaction>
</comment>
<evidence type="ECO:0000313" key="17">
    <source>
        <dbReference type="Proteomes" id="UP000830375"/>
    </source>
</evidence>
<evidence type="ECO:0000256" key="10">
    <source>
        <dbReference type="ARBA" id="ARBA00023211"/>
    </source>
</evidence>
<comment type="cofactor">
    <cofactor evidence="1">
        <name>Mn(2+)</name>
        <dbReference type="ChEBI" id="CHEBI:29035"/>
    </cofactor>
</comment>
<accession>A0ABQ8MIT3</accession>
<comment type="catalytic activity">
    <reaction evidence="11">
        <text>L-seryl-[protein] + ATP = O-phospho-L-seryl-[protein] + ADP + H(+)</text>
        <dbReference type="Rhea" id="RHEA:17989"/>
        <dbReference type="Rhea" id="RHEA-COMP:9863"/>
        <dbReference type="Rhea" id="RHEA-COMP:11604"/>
        <dbReference type="ChEBI" id="CHEBI:15378"/>
        <dbReference type="ChEBI" id="CHEBI:29999"/>
        <dbReference type="ChEBI" id="CHEBI:30616"/>
        <dbReference type="ChEBI" id="CHEBI:83421"/>
        <dbReference type="ChEBI" id="CHEBI:456216"/>
        <dbReference type="EC" id="2.7.12.1"/>
    </reaction>
</comment>
<dbReference type="InterPro" id="IPR050940">
    <property type="entry name" value="Actin_reg-Ser/Thr_kinase"/>
</dbReference>
<evidence type="ECO:0000256" key="14">
    <source>
        <dbReference type="SAM" id="MobiDB-lite"/>
    </source>
</evidence>
<proteinExistence type="inferred from homology"/>
<keyword evidence="6" id="KW-0808">Transferase</keyword>
<feature type="compositionally biased region" description="Basic and acidic residues" evidence="14">
    <location>
        <begin position="542"/>
        <end position="561"/>
    </location>
</feature>
<dbReference type="EC" id="2.7.12.1" evidence="4"/>
<dbReference type="Gene3D" id="3.30.200.20">
    <property type="entry name" value="Phosphorylase Kinase, domain 1"/>
    <property type="match status" value="1"/>
</dbReference>
<dbReference type="Gene3D" id="1.10.510.10">
    <property type="entry name" value="Transferase(Phosphotransferase) domain 1"/>
    <property type="match status" value="1"/>
</dbReference>
<evidence type="ECO:0000256" key="11">
    <source>
        <dbReference type="ARBA" id="ARBA00049003"/>
    </source>
</evidence>
<comment type="catalytic activity">
    <reaction evidence="13">
        <text>L-tyrosyl-[protein] + ATP = O-phospho-L-tyrosyl-[protein] + ADP + H(+)</text>
        <dbReference type="Rhea" id="RHEA:10596"/>
        <dbReference type="Rhea" id="RHEA-COMP:10136"/>
        <dbReference type="Rhea" id="RHEA-COMP:20101"/>
        <dbReference type="ChEBI" id="CHEBI:15378"/>
        <dbReference type="ChEBI" id="CHEBI:30616"/>
        <dbReference type="ChEBI" id="CHEBI:46858"/>
        <dbReference type="ChEBI" id="CHEBI:61978"/>
        <dbReference type="ChEBI" id="CHEBI:456216"/>
        <dbReference type="EC" id="2.7.12.1"/>
    </reaction>
</comment>
<keyword evidence="17" id="KW-1185">Reference proteome</keyword>
<evidence type="ECO:0000256" key="3">
    <source>
        <dbReference type="ARBA" id="ARBA00005843"/>
    </source>
</evidence>
<feature type="compositionally biased region" description="Polar residues" evidence="14">
    <location>
        <begin position="634"/>
        <end position="643"/>
    </location>
</feature>
<evidence type="ECO:0000256" key="13">
    <source>
        <dbReference type="ARBA" id="ARBA00051680"/>
    </source>
</evidence>
<dbReference type="PANTHER" id="PTHR46485:SF3">
    <property type="entry name" value="DUAL SPECIFICITY TESTIS-SPECIFIC PROTEIN KINASE 1"/>
    <property type="match status" value="1"/>
</dbReference>
<dbReference type="Pfam" id="PF07714">
    <property type="entry name" value="PK_Tyr_Ser-Thr"/>
    <property type="match status" value="1"/>
</dbReference>
<keyword evidence="8 16" id="KW-0418">Kinase</keyword>
<feature type="domain" description="Protein kinase" evidence="15">
    <location>
        <begin position="51"/>
        <end position="357"/>
    </location>
</feature>
<feature type="region of interest" description="Disordered" evidence="14">
    <location>
        <begin position="361"/>
        <end position="384"/>
    </location>
</feature>
<dbReference type="SUPFAM" id="SSF56112">
    <property type="entry name" value="Protein kinase-like (PK-like)"/>
    <property type="match status" value="1"/>
</dbReference>
<evidence type="ECO:0000256" key="2">
    <source>
        <dbReference type="ARBA" id="ARBA00001946"/>
    </source>
</evidence>
<dbReference type="PANTHER" id="PTHR46485">
    <property type="entry name" value="LIM DOMAIN KINASE 1"/>
    <property type="match status" value="1"/>
</dbReference>
<evidence type="ECO:0000256" key="1">
    <source>
        <dbReference type="ARBA" id="ARBA00001936"/>
    </source>
</evidence>
<feature type="compositionally biased region" description="Polar residues" evidence="14">
    <location>
        <begin position="371"/>
        <end position="381"/>
    </location>
</feature>
<comment type="cofactor">
    <cofactor evidence="2">
        <name>Mg(2+)</name>
        <dbReference type="ChEBI" id="CHEBI:18420"/>
    </cofactor>
</comment>
<dbReference type="InterPro" id="IPR011009">
    <property type="entry name" value="Kinase-like_dom_sf"/>
</dbReference>
<reference evidence="16 17" key="1">
    <citation type="submission" date="2022-01" db="EMBL/GenBank/DDBJ databases">
        <title>A high-quality chromosome-level genome assembly of rohu carp, Labeo rohita.</title>
        <authorList>
            <person name="Arick M.A. II"/>
            <person name="Hsu C.-Y."/>
            <person name="Magbanua Z."/>
            <person name="Pechanova O."/>
            <person name="Grover C."/>
            <person name="Miller E."/>
            <person name="Thrash A."/>
            <person name="Ezzel L."/>
            <person name="Alam S."/>
            <person name="Benzie J."/>
            <person name="Hamilton M."/>
            <person name="Karsi A."/>
            <person name="Lawrence M.L."/>
            <person name="Peterson D.G."/>
        </authorList>
    </citation>
    <scope>NUCLEOTIDE SEQUENCE [LARGE SCALE GENOMIC DNA]</scope>
    <source>
        <strain evidence="17">BAU-BD-2019</strain>
        <tissue evidence="16">Blood</tissue>
    </source>
</reference>
<keyword evidence="5" id="KW-0723">Serine/threonine-protein kinase</keyword>
<organism evidence="16 17">
    <name type="scientific">Labeo rohita</name>
    <name type="common">Indian major carp</name>
    <name type="synonym">Cyprinus rohita</name>
    <dbReference type="NCBI Taxonomy" id="84645"/>
    <lineage>
        <taxon>Eukaryota</taxon>
        <taxon>Metazoa</taxon>
        <taxon>Chordata</taxon>
        <taxon>Craniata</taxon>
        <taxon>Vertebrata</taxon>
        <taxon>Euteleostomi</taxon>
        <taxon>Actinopterygii</taxon>
        <taxon>Neopterygii</taxon>
        <taxon>Teleostei</taxon>
        <taxon>Ostariophysi</taxon>
        <taxon>Cypriniformes</taxon>
        <taxon>Cyprinidae</taxon>
        <taxon>Labeoninae</taxon>
        <taxon>Labeonini</taxon>
        <taxon>Labeo</taxon>
    </lineage>
</organism>
<feature type="compositionally biased region" description="Polar residues" evidence="14">
    <location>
        <begin position="607"/>
        <end position="625"/>
    </location>
</feature>
<evidence type="ECO:0000256" key="7">
    <source>
        <dbReference type="ARBA" id="ARBA00022741"/>
    </source>
</evidence>
<dbReference type="InterPro" id="IPR008266">
    <property type="entry name" value="Tyr_kinase_AS"/>
</dbReference>
<comment type="caution">
    <text evidence="16">The sequence shown here is derived from an EMBL/GenBank/DDBJ whole genome shotgun (WGS) entry which is preliminary data.</text>
</comment>
<dbReference type="GO" id="GO:0016301">
    <property type="term" value="F:kinase activity"/>
    <property type="evidence" value="ECO:0007669"/>
    <property type="project" value="UniProtKB-KW"/>
</dbReference>
<keyword evidence="7" id="KW-0547">Nucleotide-binding</keyword>
<protein>
    <recommendedName>
        <fullName evidence="4">dual-specificity kinase</fullName>
        <ecNumber evidence="4">2.7.12.1</ecNumber>
    </recommendedName>
</protein>
<dbReference type="PROSITE" id="PS50011">
    <property type="entry name" value="PROTEIN_KINASE_DOM"/>
    <property type="match status" value="1"/>
</dbReference>
<evidence type="ECO:0000256" key="4">
    <source>
        <dbReference type="ARBA" id="ARBA00013203"/>
    </source>
</evidence>
<keyword evidence="9" id="KW-0067">ATP-binding</keyword>
<feature type="region of interest" description="Disordered" evidence="14">
    <location>
        <begin position="540"/>
        <end position="574"/>
    </location>
</feature>
<evidence type="ECO:0000313" key="16">
    <source>
        <dbReference type="EMBL" id="KAI2662780.1"/>
    </source>
</evidence>
<comment type="similarity">
    <text evidence="3">Belongs to the protein kinase superfamily. TKL Ser/Thr protein kinase family.</text>
</comment>
<evidence type="ECO:0000256" key="8">
    <source>
        <dbReference type="ARBA" id="ARBA00022777"/>
    </source>
</evidence>
<dbReference type="InterPro" id="IPR001245">
    <property type="entry name" value="Ser-Thr/Tyr_kinase_cat_dom"/>
</dbReference>
<evidence type="ECO:0000256" key="9">
    <source>
        <dbReference type="ARBA" id="ARBA00022840"/>
    </source>
</evidence>
<evidence type="ECO:0000256" key="5">
    <source>
        <dbReference type="ARBA" id="ARBA00022527"/>
    </source>
</evidence>
<feature type="compositionally biased region" description="Polar residues" evidence="14">
    <location>
        <begin position="651"/>
        <end position="660"/>
    </location>
</feature>
<evidence type="ECO:0000259" key="15">
    <source>
        <dbReference type="PROSITE" id="PS50011"/>
    </source>
</evidence>
<dbReference type="Proteomes" id="UP000830375">
    <property type="component" value="Unassembled WGS sequence"/>
</dbReference>
<keyword evidence="10" id="KW-0464">Manganese</keyword>
<sequence>MSSGTIVMDQDDLDPEASDSLLHGIHGAHRPRPSSYRALRNAVSSLARIDDFICEKIGSGFFSEVFKIMSPAARDFEVWDESEGCVCACMREKRARDLCPAGPDMNRPLECLSVTQVFSLSLSLKVQHRTTGQVMALKMNTMASNKANMLKEVQLMNRLRHPNILRFVGVCVHEGHLHALTELLNSDVFLSWSVRINLSLDIARGLQYLHSKGIFHRDLTSKNCLVRWENGQCSAVVGDFGLAEKIPDHSDEAEKQSLAVVGSPYWMAPEVLRGERYNEKVDVFAYGIILCEIIGRVQADPDFLPRTEDFGLDVEAFRQMVEDCPPHFFNLTVVCCSMNPGSRPSFTEVVAELEKIVSEREQSECVEPNVQDHSSTNTSPLSRKHSLDIPADSYLCRSKSDVLLPPSPLLPQTTPMRVNPFSQRQDLNGGRIKLFDTPSKSVISLTFTLPPPPDPSSPVSCDKGPLHFHRRSQSLPCTPEDIQSLRGTAVNEKCENNQSVMDTDVNPVNRNLLDMGRDSVLSMSNESIADLPNVNEVFDTPSDVRRSDLEQDDKETLEIKSQEPVADDSGLPLDLELISPNRSRFEEGIEEPMDCTSSPDTLDGAVATSTKPFSNGWSSPVSNGPPSLPPLLDTDNNNGTVPMNRSLGWGVNNSNGATTPLTPPEQDEVIACPGCCLAGMSFPSICTRGPRQTPYKNLNVDAAGKRLLCKALPPSPTEPNIALPGTRT</sequence>
<dbReference type="PROSITE" id="PS00109">
    <property type="entry name" value="PROTEIN_KINASE_TYR"/>
    <property type="match status" value="1"/>
</dbReference>
<dbReference type="InterPro" id="IPR000719">
    <property type="entry name" value="Prot_kinase_dom"/>
</dbReference>
<evidence type="ECO:0000256" key="12">
    <source>
        <dbReference type="ARBA" id="ARBA00049308"/>
    </source>
</evidence>
<feature type="region of interest" description="Disordered" evidence="14">
    <location>
        <begin position="590"/>
        <end position="662"/>
    </location>
</feature>
<name>A0ABQ8MIT3_LABRO</name>
<dbReference type="EMBL" id="JACTAM010000007">
    <property type="protein sequence ID" value="KAI2662780.1"/>
    <property type="molecule type" value="Genomic_DNA"/>
</dbReference>